<sequence length="284" mass="31287">MLISCAVTIVVVSRLVYRKGINLLISVAPRTQTYDSSSVRPFCASGGDGPHVTSLEQMREMHMLQDRIHLLGRVRRSDVRSVLTQGHIFLNTSLTESFGISILEAAWCGMFVVSTRVGGVPEVLPTELVEFANPDTDDVVRALGHAVQVVRSSPRDPHAIHAQVKELYDWRRAALLTPGIHVSVLATQPYSLYERMVRCAASSARPIASPIYVIILVVDCLWFAILDWMWPFDGNADGVGAGWNEETWKEVCVLVSHFAISADLFRAVIFPSGCVGELCGSPIR</sequence>
<accession>A0A167FED4</accession>
<dbReference type="SUPFAM" id="SSF53756">
    <property type="entry name" value="UDP-Glycosyltransferase/glycogen phosphorylase"/>
    <property type="match status" value="1"/>
</dbReference>
<dbReference type="STRING" id="1330018.A0A167FED4"/>
<dbReference type="PANTHER" id="PTHR45871">
    <property type="entry name" value="N-ACETYLGLUCOSAMINYL-PHOSPHATIDYLINOSITOL BIOSYNTHETIC PROTEIN"/>
    <property type="match status" value="1"/>
</dbReference>
<protein>
    <submittedName>
        <fullName evidence="3">Glycosyltransferase family 4 protein</fullName>
    </submittedName>
</protein>
<dbReference type="Pfam" id="PF00534">
    <property type="entry name" value="Glycos_transf_1"/>
    <property type="match status" value="1"/>
</dbReference>
<evidence type="ECO:0000259" key="2">
    <source>
        <dbReference type="Pfam" id="PF00534"/>
    </source>
</evidence>
<dbReference type="GO" id="GO:0006506">
    <property type="term" value="P:GPI anchor biosynthetic process"/>
    <property type="evidence" value="ECO:0007669"/>
    <property type="project" value="TreeGrafter"/>
</dbReference>
<reference evidence="3 4" key="1">
    <citation type="journal article" date="2016" name="Mol. Biol. Evol.">
        <title>Comparative Genomics of Early-Diverging Mushroom-Forming Fungi Provides Insights into the Origins of Lignocellulose Decay Capabilities.</title>
        <authorList>
            <person name="Nagy L.G."/>
            <person name="Riley R."/>
            <person name="Tritt A."/>
            <person name="Adam C."/>
            <person name="Daum C."/>
            <person name="Floudas D."/>
            <person name="Sun H."/>
            <person name="Yadav J.S."/>
            <person name="Pangilinan J."/>
            <person name="Larsson K.H."/>
            <person name="Matsuura K."/>
            <person name="Barry K."/>
            <person name="Labutti K."/>
            <person name="Kuo R."/>
            <person name="Ohm R.A."/>
            <person name="Bhattacharya S.S."/>
            <person name="Shirouzu T."/>
            <person name="Yoshinaga Y."/>
            <person name="Martin F.M."/>
            <person name="Grigoriev I.V."/>
            <person name="Hibbett D.S."/>
        </authorList>
    </citation>
    <scope>NUCLEOTIDE SEQUENCE [LARGE SCALE GENOMIC DNA]</scope>
    <source>
        <strain evidence="3 4">TUFC12733</strain>
    </source>
</reference>
<organism evidence="3 4">
    <name type="scientific">Calocera viscosa (strain TUFC12733)</name>
    <dbReference type="NCBI Taxonomy" id="1330018"/>
    <lineage>
        <taxon>Eukaryota</taxon>
        <taxon>Fungi</taxon>
        <taxon>Dikarya</taxon>
        <taxon>Basidiomycota</taxon>
        <taxon>Agaricomycotina</taxon>
        <taxon>Dacrymycetes</taxon>
        <taxon>Dacrymycetales</taxon>
        <taxon>Dacrymycetaceae</taxon>
        <taxon>Calocera</taxon>
    </lineage>
</organism>
<dbReference type="Proteomes" id="UP000076738">
    <property type="component" value="Unassembled WGS sequence"/>
</dbReference>
<gene>
    <name evidence="3" type="ORF">CALVIDRAFT_575269</name>
</gene>
<dbReference type="Gene3D" id="3.40.50.2000">
    <property type="entry name" value="Glycogen Phosphorylase B"/>
    <property type="match status" value="1"/>
</dbReference>
<dbReference type="AlphaFoldDB" id="A0A167FED4"/>
<evidence type="ECO:0000313" key="3">
    <source>
        <dbReference type="EMBL" id="KZO89410.1"/>
    </source>
</evidence>
<dbReference type="InterPro" id="IPR001296">
    <property type="entry name" value="Glyco_trans_1"/>
</dbReference>
<dbReference type="PANTHER" id="PTHR45871:SF1">
    <property type="entry name" value="PHOSPHATIDYLINOSITOL N-ACETYLGLUCOSAMINYLTRANSFERASE SUBUNIT A"/>
    <property type="match status" value="1"/>
</dbReference>
<dbReference type="GO" id="GO:0000506">
    <property type="term" value="C:glycosylphosphatidylinositol-N-acetylglucosaminyltransferase (GPI-GnT) complex"/>
    <property type="evidence" value="ECO:0007669"/>
    <property type="project" value="TreeGrafter"/>
</dbReference>
<dbReference type="EMBL" id="KV417436">
    <property type="protein sequence ID" value="KZO89410.1"/>
    <property type="molecule type" value="Genomic_DNA"/>
</dbReference>
<keyword evidence="1" id="KW-0328">Glycosyltransferase</keyword>
<proteinExistence type="predicted"/>
<feature type="domain" description="Glycosyl transferase family 1" evidence="2">
    <location>
        <begin position="8"/>
        <end position="124"/>
    </location>
</feature>
<evidence type="ECO:0000313" key="4">
    <source>
        <dbReference type="Proteomes" id="UP000076738"/>
    </source>
</evidence>
<keyword evidence="3" id="KW-0808">Transferase</keyword>
<keyword evidence="4" id="KW-1185">Reference proteome</keyword>
<name>A0A167FED4_CALVF</name>
<dbReference type="OrthoDB" id="734129at2759"/>
<evidence type="ECO:0000256" key="1">
    <source>
        <dbReference type="ARBA" id="ARBA00022676"/>
    </source>
</evidence>
<dbReference type="GO" id="GO:0017176">
    <property type="term" value="F:phosphatidylinositol N-acetylglucosaminyltransferase activity"/>
    <property type="evidence" value="ECO:0007669"/>
    <property type="project" value="TreeGrafter"/>
</dbReference>